<dbReference type="InterPro" id="IPR050789">
    <property type="entry name" value="Diverse_Enzym_Activities"/>
</dbReference>
<protein>
    <submittedName>
        <fullName evidence="3">Class C beta-lactamase-related serine hydrolase</fullName>
    </submittedName>
</protein>
<comment type="caution">
    <text evidence="3">The sequence shown here is derived from an EMBL/GenBank/DDBJ whole genome shotgun (WGS) entry which is preliminary data.</text>
</comment>
<name>A0A418WCX9_9PROT</name>
<dbReference type="Gene3D" id="3.40.710.10">
    <property type="entry name" value="DD-peptidase/beta-lactamase superfamily"/>
    <property type="match status" value="1"/>
</dbReference>
<keyword evidence="1" id="KW-0732">Signal</keyword>
<feature type="chain" id="PRO_5019121778" evidence="1">
    <location>
        <begin position="25"/>
        <end position="460"/>
    </location>
</feature>
<dbReference type="Pfam" id="PF00144">
    <property type="entry name" value="Beta-lactamase"/>
    <property type="match status" value="1"/>
</dbReference>
<dbReference type="OrthoDB" id="9814204at2"/>
<proteinExistence type="predicted"/>
<dbReference type="PANTHER" id="PTHR43283:SF7">
    <property type="entry name" value="BETA-LACTAMASE-RELATED DOMAIN-CONTAINING PROTEIN"/>
    <property type="match status" value="1"/>
</dbReference>
<sequence>MPRSKRVIALAATAALLAAVAACASDIDRAVGTATGFVSHQLCSAVFVSKLDPDEFYQQAIAPSGGPIGFLFGREIDYEHTKVSATFAGLGTSEAVYRGQLGCLISHGPPAPAVDIEAPAPAAPAATAPTDPRLTAALDHVFAETAEAPHRWTKAVVILHDGKIVAERYAPGYGVDTPIAGWSMTKSVTNALIGILVRQGKLSVNGPAPVAAWADPADPRHTISIDNLLRMASGLDIGDSVHAGFTSIFDRSTQMLFVERDMAGFAMAAPRTGPAWRYADGNTLLLSRIIRDQVGGDAAAVIGFARRELFDKLGMQHVTLEFDATGTPIGSSHMFAPARAWARLGQLFLDDGMAGGDRILPAGWADYSATLTPGSETYGYGAGFWTNRGDSDGARIRLGFGLPADAYMARGSFGQYVVIVPSARLVVARLGLAYTPYDDMETVARLVAETVGALGASAMR</sequence>
<keyword evidence="4" id="KW-1185">Reference proteome</keyword>
<dbReference type="RefSeq" id="WP_119778478.1">
    <property type="nucleotide sequence ID" value="NZ_QYUK01000011.1"/>
</dbReference>
<dbReference type="EMBL" id="QYUK01000011">
    <property type="protein sequence ID" value="RJF87844.1"/>
    <property type="molecule type" value="Genomic_DNA"/>
</dbReference>
<keyword evidence="3" id="KW-0378">Hydrolase</keyword>
<organism evidence="3 4">
    <name type="scientific">Oleomonas cavernae</name>
    <dbReference type="NCBI Taxonomy" id="2320859"/>
    <lineage>
        <taxon>Bacteria</taxon>
        <taxon>Pseudomonadati</taxon>
        <taxon>Pseudomonadota</taxon>
        <taxon>Alphaproteobacteria</taxon>
        <taxon>Acetobacterales</taxon>
        <taxon>Acetobacteraceae</taxon>
        <taxon>Oleomonas</taxon>
    </lineage>
</organism>
<evidence type="ECO:0000256" key="1">
    <source>
        <dbReference type="SAM" id="SignalP"/>
    </source>
</evidence>
<dbReference type="GO" id="GO:0016787">
    <property type="term" value="F:hydrolase activity"/>
    <property type="evidence" value="ECO:0007669"/>
    <property type="project" value="UniProtKB-KW"/>
</dbReference>
<dbReference type="InterPro" id="IPR012338">
    <property type="entry name" value="Beta-lactam/transpept-like"/>
</dbReference>
<feature type="domain" description="Beta-lactamase-related" evidence="2">
    <location>
        <begin position="141"/>
        <end position="449"/>
    </location>
</feature>
<evidence type="ECO:0000259" key="2">
    <source>
        <dbReference type="Pfam" id="PF00144"/>
    </source>
</evidence>
<dbReference type="PANTHER" id="PTHR43283">
    <property type="entry name" value="BETA-LACTAMASE-RELATED"/>
    <property type="match status" value="1"/>
</dbReference>
<evidence type="ECO:0000313" key="3">
    <source>
        <dbReference type="EMBL" id="RJF87844.1"/>
    </source>
</evidence>
<dbReference type="AlphaFoldDB" id="A0A418WCX9"/>
<gene>
    <name evidence="3" type="ORF">D3874_13090</name>
</gene>
<accession>A0A418WCX9</accession>
<dbReference type="PROSITE" id="PS51257">
    <property type="entry name" value="PROKAR_LIPOPROTEIN"/>
    <property type="match status" value="1"/>
</dbReference>
<evidence type="ECO:0000313" key="4">
    <source>
        <dbReference type="Proteomes" id="UP000284605"/>
    </source>
</evidence>
<dbReference type="Proteomes" id="UP000284605">
    <property type="component" value="Unassembled WGS sequence"/>
</dbReference>
<feature type="signal peptide" evidence="1">
    <location>
        <begin position="1"/>
        <end position="24"/>
    </location>
</feature>
<reference evidence="3 4" key="1">
    <citation type="submission" date="2018-09" db="EMBL/GenBank/DDBJ databases">
        <authorList>
            <person name="Zhu H."/>
        </authorList>
    </citation>
    <scope>NUCLEOTIDE SEQUENCE [LARGE SCALE GENOMIC DNA]</scope>
    <source>
        <strain evidence="3 4">K1W22B-8</strain>
    </source>
</reference>
<dbReference type="SUPFAM" id="SSF56601">
    <property type="entry name" value="beta-lactamase/transpeptidase-like"/>
    <property type="match status" value="1"/>
</dbReference>
<dbReference type="InterPro" id="IPR001466">
    <property type="entry name" value="Beta-lactam-related"/>
</dbReference>